<keyword evidence="6 7" id="KW-0862">Zinc</keyword>
<comment type="function">
    <text evidence="7">Thiolesterase that catalyzes the hydrolysis of S-D-lactoyl-glutathione to form glutathione and D-lactic acid.</text>
</comment>
<dbReference type="InterPro" id="IPR017782">
    <property type="entry name" value="Hydroxyacylglutathione_Hdrlase"/>
</dbReference>
<evidence type="ECO:0000256" key="4">
    <source>
        <dbReference type="ARBA" id="ARBA00022723"/>
    </source>
</evidence>
<comment type="catalytic activity">
    <reaction evidence="1 7">
        <text>an S-(2-hydroxyacyl)glutathione + H2O = a 2-hydroxy carboxylate + glutathione + H(+)</text>
        <dbReference type="Rhea" id="RHEA:21864"/>
        <dbReference type="ChEBI" id="CHEBI:15377"/>
        <dbReference type="ChEBI" id="CHEBI:15378"/>
        <dbReference type="ChEBI" id="CHEBI:57925"/>
        <dbReference type="ChEBI" id="CHEBI:58896"/>
        <dbReference type="ChEBI" id="CHEBI:71261"/>
        <dbReference type="EC" id="3.1.2.6"/>
    </reaction>
</comment>
<evidence type="ECO:0000256" key="7">
    <source>
        <dbReference type="HAMAP-Rule" id="MF_01374"/>
    </source>
</evidence>
<comment type="subunit">
    <text evidence="7">Monomer.</text>
</comment>
<evidence type="ECO:0000313" key="9">
    <source>
        <dbReference type="EMBL" id="PZQ52444.1"/>
    </source>
</evidence>
<dbReference type="Proteomes" id="UP000249185">
    <property type="component" value="Unassembled WGS sequence"/>
</dbReference>
<evidence type="ECO:0000313" key="10">
    <source>
        <dbReference type="Proteomes" id="UP000249185"/>
    </source>
</evidence>
<dbReference type="PANTHER" id="PTHR43705">
    <property type="entry name" value="HYDROXYACYLGLUTATHIONE HYDROLASE"/>
    <property type="match status" value="1"/>
</dbReference>
<feature type="domain" description="Metallo-beta-lactamase" evidence="8">
    <location>
        <begin position="13"/>
        <end position="171"/>
    </location>
</feature>
<feature type="binding site" evidence="7">
    <location>
        <position position="58"/>
    </location>
    <ligand>
        <name>Zn(2+)</name>
        <dbReference type="ChEBI" id="CHEBI:29105"/>
        <label>1</label>
    </ligand>
</feature>
<keyword evidence="5 7" id="KW-0378">Hydrolase</keyword>
<sequence>MTLEVVTVPCRTDNYAYLLRDAATGVVGLVDAPEAAPILAALDARGWALDVILLTHHHDDHVAGVEELRARFGAEVIGAEADAYRLPPLDRAVVDGDTVAVGEALGEVIEAPGHTVGHVAFYFPDGPALFSADSLMVMGCGRLFEGTPDQMWASLTRMASLPGETLVYSGHEYTEANIRFARALDPAHAPTRAREAEARATRERGAPTVPARLDLERRTNPFLRAGDPDLKAALGMPSSSDAQVFAAIRRRKDSF</sequence>
<dbReference type="Pfam" id="PF00753">
    <property type="entry name" value="Lactamase_B"/>
    <property type="match status" value="1"/>
</dbReference>
<feature type="binding site" evidence="7">
    <location>
        <position position="61"/>
    </location>
    <ligand>
        <name>Zn(2+)</name>
        <dbReference type="ChEBI" id="CHEBI:29105"/>
        <label>2</label>
    </ligand>
</feature>
<organism evidence="9 10">
    <name type="scientific">Rhodovulum sulfidophilum</name>
    <name type="common">Rhodobacter sulfidophilus</name>
    <dbReference type="NCBI Taxonomy" id="35806"/>
    <lineage>
        <taxon>Bacteria</taxon>
        <taxon>Pseudomonadati</taxon>
        <taxon>Pseudomonadota</taxon>
        <taxon>Alphaproteobacteria</taxon>
        <taxon>Rhodobacterales</taxon>
        <taxon>Paracoccaceae</taxon>
        <taxon>Rhodovulum</taxon>
    </lineage>
</organism>
<comment type="cofactor">
    <cofactor evidence="7">
        <name>Zn(2+)</name>
        <dbReference type="ChEBI" id="CHEBI:29105"/>
    </cofactor>
    <text evidence="7">Binds 2 Zn(2+) ions per subunit.</text>
</comment>
<feature type="binding site" evidence="7">
    <location>
        <position position="114"/>
    </location>
    <ligand>
        <name>Zn(2+)</name>
        <dbReference type="ChEBI" id="CHEBI:29105"/>
        <label>1</label>
    </ligand>
</feature>
<dbReference type="GO" id="GO:0046872">
    <property type="term" value="F:metal ion binding"/>
    <property type="evidence" value="ECO:0007669"/>
    <property type="project" value="UniProtKB-KW"/>
</dbReference>
<gene>
    <name evidence="7 9" type="primary">gloB</name>
    <name evidence="9" type="ORF">DI556_01965</name>
</gene>
<dbReference type="HAMAP" id="MF_01374">
    <property type="entry name" value="Glyoxalase_2"/>
    <property type="match status" value="1"/>
</dbReference>
<comment type="pathway">
    <text evidence="2 7">Secondary metabolite metabolism; methylglyoxal degradation; (R)-lactate from methylglyoxal: step 2/2.</text>
</comment>
<dbReference type="SUPFAM" id="SSF56281">
    <property type="entry name" value="Metallo-hydrolase/oxidoreductase"/>
    <property type="match status" value="1"/>
</dbReference>
<evidence type="ECO:0000256" key="6">
    <source>
        <dbReference type="ARBA" id="ARBA00022833"/>
    </source>
</evidence>
<evidence type="ECO:0000256" key="1">
    <source>
        <dbReference type="ARBA" id="ARBA00001623"/>
    </source>
</evidence>
<feature type="binding site" evidence="7">
    <location>
        <position position="56"/>
    </location>
    <ligand>
        <name>Zn(2+)</name>
        <dbReference type="ChEBI" id="CHEBI:29105"/>
        <label>1</label>
    </ligand>
</feature>
<dbReference type="InterPro" id="IPR035680">
    <property type="entry name" value="Clx_II_MBL"/>
</dbReference>
<evidence type="ECO:0000256" key="5">
    <source>
        <dbReference type="ARBA" id="ARBA00022801"/>
    </source>
</evidence>
<feature type="binding site" evidence="7">
    <location>
        <position position="133"/>
    </location>
    <ligand>
        <name>Zn(2+)</name>
        <dbReference type="ChEBI" id="CHEBI:29105"/>
        <label>2</label>
    </ligand>
</feature>
<dbReference type="Gene3D" id="3.60.15.10">
    <property type="entry name" value="Ribonuclease Z/Hydroxyacylglutathione hydrolase-like"/>
    <property type="match status" value="1"/>
</dbReference>
<evidence type="ECO:0000256" key="3">
    <source>
        <dbReference type="ARBA" id="ARBA00006759"/>
    </source>
</evidence>
<reference evidence="9 10" key="1">
    <citation type="submission" date="2017-08" db="EMBL/GenBank/DDBJ databases">
        <title>Infants hospitalized years apart are colonized by the same room-sourced microbial strains.</title>
        <authorList>
            <person name="Brooks B."/>
            <person name="Olm M.R."/>
            <person name="Firek B.A."/>
            <person name="Baker R."/>
            <person name="Thomas B.C."/>
            <person name="Morowitz M.J."/>
            <person name="Banfield J.F."/>
        </authorList>
    </citation>
    <scope>NUCLEOTIDE SEQUENCE [LARGE SCALE GENOMIC DNA]</scope>
    <source>
        <strain evidence="9">S2_005_002_R2_34</strain>
    </source>
</reference>
<dbReference type="InterPro" id="IPR032282">
    <property type="entry name" value="HAGH_C"/>
</dbReference>
<dbReference type="GO" id="GO:0004416">
    <property type="term" value="F:hydroxyacylglutathione hydrolase activity"/>
    <property type="evidence" value="ECO:0007669"/>
    <property type="project" value="UniProtKB-UniRule"/>
</dbReference>
<comment type="caution">
    <text evidence="9">The sequence shown here is derived from an EMBL/GenBank/DDBJ whole genome shotgun (WGS) entry which is preliminary data.</text>
</comment>
<dbReference type="InterPro" id="IPR050110">
    <property type="entry name" value="Glyoxalase_II_hydrolase"/>
</dbReference>
<dbReference type="GO" id="GO:0019243">
    <property type="term" value="P:methylglyoxal catabolic process to D-lactate via S-lactoyl-glutathione"/>
    <property type="evidence" value="ECO:0007669"/>
    <property type="project" value="UniProtKB-UniRule"/>
</dbReference>
<dbReference type="SMART" id="SM00849">
    <property type="entry name" value="Lactamase_B"/>
    <property type="match status" value="1"/>
</dbReference>
<feature type="binding site" evidence="7">
    <location>
        <position position="60"/>
    </location>
    <ligand>
        <name>Zn(2+)</name>
        <dbReference type="ChEBI" id="CHEBI:29105"/>
        <label>2</label>
    </ligand>
</feature>
<dbReference type="NCBIfam" id="TIGR03413">
    <property type="entry name" value="GSH_gloB"/>
    <property type="match status" value="1"/>
</dbReference>
<dbReference type="InterPro" id="IPR036866">
    <property type="entry name" value="RibonucZ/Hydroxyglut_hydro"/>
</dbReference>
<evidence type="ECO:0000256" key="2">
    <source>
        <dbReference type="ARBA" id="ARBA00004963"/>
    </source>
</evidence>
<dbReference type="EMBL" id="QFPW01000001">
    <property type="protein sequence ID" value="PZQ52444.1"/>
    <property type="molecule type" value="Genomic_DNA"/>
</dbReference>
<accession>A0A2W5NHA3</accession>
<feature type="binding site" evidence="7">
    <location>
        <position position="133"/>
    </location>
    <ligand>
        <name>Zn(2+)</name>
        <dbReference type="ChEBI" id="CHEBI:29105"/>
        <label>1</label>
    </ligand>
</feature>
<dbReference type="PANTHER" id="PTHR43705:SF1">
    <property type="entry name" value="HYDROXYACYLGLUTATHIONE HYDROLASE GLOB"/>
    <property type="match status" value="1"/>
</dbReference>
<proteinExistence type="inferred from homology"/>
<dbReference type="UniPathway" id="UPA00619">
    <property type="reaction ID" value="UER00676"/>
</dbReference>
<keyword evidence="4 7" id="KW-0479">Metal-binding</keyword>
<evidence type="ECO:0000259" key="8">
    <source>
        <dbReference type="SMART" id="SM00849"/>
    </source>
</evidence>
<comment type="similarity">
    <text evidence="3 7">Belongs to the metallo-beta-lactamase superfamily. Glyoxalase II family.</text>
</comment>
<name>A0A2W5NHA3_RHOSU</name>
<feature type="binding site" evidence="7">
    <location>
        <position position="171"/>
    </location>
    <ligand>
        <name>Zn(2+)</name>
        <dbReference type="ChEBI" id="CHEBI:29105"/>
        <label>2</label>
    </ligand>
</feature>
<dbReference type="Pfam" id="PF16123">
    <property type="entry name" value="HAGH_C"/>
    <property type="match status" value="1"/>
</dbReference>
<dbReference type="AlphaFoldDB" id="A0A2W5NHA3"/>
<dbReference type="InterPro" id="IPR001279">
    <property type="entry name" value="Metallo-B-lactamas"/>
</dbReference>
<protein>
    <recommendedName>
        <fullName evidence="7">Hydroxyacylglutathione hydrolase</fullName>
        <ecNumber evidence="7">3.1.2.6</ecNumber>
    </recommendedName>
    <alternativeName>
        <fullName evidence="7">Glyoxalase II</fullName>
        <shortName evidence="7">Glx II</shortName>
    </alternativeName>
</protein>
<dbReference type="EC" id="3.1.2.6" evidence="7"/>
<dbReference type="PIRSF" id="PIRSF005457">
    <property type="entry name" value="Glx"/>
    <property type="match status" value="1"/>
</dbReference>
<dbReference type="CDD" id="cd07723">
    <property type="entry name" value="hydroxyacylglutathione_hydrolase_MBL-fold"/>
    <property type="match status" value="1"/>
</dbReference>